<comment type="similarity">
    <text evidence="2">Belongs to the complex I NDUFC2 subunit family.</text>
</comment>
<reference evidence="12" key="1">
    <citation type="journal article" date="2023" name="Mol. Biol. Evol.">
        <title>Third-Generation Sequencing Reveals the Adaptive Role of the Epigenome in Three Deep-Sea Polychaetes.</title>
        <authorList>
            <person name="Perez M."/>
            <person name="Aroh O."/>
            <person name="Sun Y."/>
            <person name="Lan Y."/>
            <person name="Juniper S.K."/>
            <person name="Young C.R."/>
            <person name="Angers B."/>
            <person name="Qian P.Y."/>
        </authorList>
    </citation>
    <scope>NUCLEOTIDE SEQUENCE</scope>
    <source>
        <strain evidence="12">R07B-5</strain>
    </source>
</reference>
<evidence type="ECO:0000313" key="13">
    <source>
        <dbReference type="Proteomes" id="UP001209878"/>
    </source>
</evidence>
<keyword evidence="6" id="KW-0999">Mitochondrion inner membrane</keyword>
<dbReference type="Proteomes" id="UP001209878">
    <property type="component" value="Unassembled WGS sequence"/>
</dbReference>
<evidence type="ECO:0000256" key="2">
    <source>
        <dbReference type="ARBA" id="ARBA00008674"/>
    </source>
</evidence>
<keyword evidence="8 11" id="KW-1133">Transmembrane helix</keyword>
<dbReference type="InterPro" id="IPR009423">
    <property type="entry name" value="NDUC2"/>
</dbReference>
<evidence type="ECO:0000256" key="8">
    <source>
        <dbReference type="ARBA" id="ARBA00022989"/>
    </source>
</evidence>
<dbReference type="GO" id="GO:0005743">
    <property type="term" value="C:mitochondrial inner membrane"/>
    <property type="evidence" value="ECO:0007669"/>
    <property type="project" value="UniProtKB-SubCell"/>
</dbReference>
<dbReference type="EMBL" id="JAODUO010001574">
    <property type="protein sequence ID" value="KAK2161559.1"/>
    <property type="molecule type" value="Genomic_DNA"/>
</dbReference>
<keyword evidence="7" id="KW-0249">Electron transport</keyword>
<keyword evidence="13" id="KW-1185">Reference proteome</keyword>
<proteinExistence type="inferred from homology"/>
<comment type="subcellular location">
    <subcellularLocation>
        <location evidence="1">Mitochondrion inner membrane</location>
        <topology evidence="1">Single-pass membrane protein</topology>
        <orientation evidence="1">Matrix side</orientation>
    </subcellularLocation>
</comment>
<comment type="caution">
    <text evidence="12">The sequence shown here is derived from an EMBL/GenBank/DDBJ whole genome shotgun (WGS) entry which is preliminary data.</text>
</comment>
<evidence type="ECO:0000256" key="5">
    <source>
        <dbReference type="ARBA" id="ARBA00022692"/>
    </source>
</evidence>
<accession>A0AAD9NBW8</accession>
<evidence type="ECO:0000256" key="6">
    <source>
        <dbReference type="ARBA" id="ARBA00022792"/>
    </source>
</evidence>
<evidence type="ECO:0000256" key="10">
    <source>
        <dbReference type="ARBA" id="ARBA00023136"/>
    </source>
</evidence>
<feature type="transmembrane region" description="Helical" evidence="11">
    <location>
        <begin position="35"/>
        <end position="53"/>
    </location>
</feature>
<evidence type="ECO:0000256" key="9">
    <source>
        <dbReference type="ARBA" id="ARBA00023128"/>
    </source>
</evidence>
<evidence type="ECO:0000313" key="12">
    <source>
        <dbReference type="EMBL" id="KAK2161559.1"/>
    </source>
</evidence>
<evidence type="ECO:0000256" key="1">
    <source>
        <dbReference type="ARBA" id="ARBA00004298"/>
    </source>
</evidence>
<evidence type="ECO:0000256" key="7">
    <source>
        <dbReference type="ARBA" id="ARBA00022982"/>
    </source>
</evidence>
<dbReference type="AlphaFoldDB" id="A0AAD9NBW8"/>
<evidence type="ECO:0000256" key="11">
    <source>
        <dbReference type="SAM" id="Phobius"/>
    </source>
</evidence>
<gene>
    <name evidence="12" type="ORF">NP493_1576g00001</name>
</gene>
<evidence type="ECO:0008006" key="14">
    <source>
        <dbReference type="Google" id="ProtNLM"/>
    </source>
</evidence>
<evidence type="ECO:0000256" key="3">
    <source>
        <dbReference type="ARBA" id="ARBA00022448"/>
    </source>
</evidence>
<dbReference type="GO" id="GO:0006120">
    <property type="term" value="P:mitochondrial electron transport, NADH to ubiquinone"/>
    <property type="evidence" value="ECO:0007669"/>
    <property type="project" value="InterPro"/>
</dbReference>
<keyword evidence="9" id="KW-0496">Mitochondrion</keyword>
<keyword evidence="3" id="KW-0813">Transport</keyword>
<keyword evidence="4" id="KW-0679">Respiratory chain</keyword>
<keyword evidence="10 11" id="KW-0472">Membrane</keyword>
<dbReference type="PANTHER" id="PTHR13099">
    <property type="entry name" value="NADH-UBIQUINONE OXIDOREDUCTASE SUBUNIT B14.5B"/>
    <property type="match status" value="1"/>
</dbReference>
<dbReference type="Pfam" id="PF06374">
    <property type="entry name" value="NDUF_C2"/>
    <property type="match status" value="1"/>
</dbReference>
<evidence type="ECO:0000256" key="4">
    <source>
        <dbReference type="ARBA" id="ARBA00022660"/>
    </source>
</evidence>
<organism evidence="12 13">
    <name type="scientific">Ridgeia piscesae</name>
    <name type="common">Tubeworm</name>
    <dbReference type="NCBI Taxonomy" id="27915"/>
    <lineage>
        <taxon>Eukaryota</taxon>
        <taxon>Metazoa</taxon>
        <taxon>Spiralia</taxon>
        <taxon>Lophotrochozoa</taxon>
        <taxon>Annelida</taxon>
        <taxon>Polychaeta</taxon>
        <taxon>Sedentaria</taxon>
        <taxon>Canalipalpata</taxon>
        <taxon>Sabellida</taxon>
        <taxon>Siboglinidae</taxon>
        <taxon>Ridgeia</taxon>
    </lineage>
</organism>
<sequence>MRIRPHWEEGYMAVIGGAVVALTHLRSNRPVVSGLPRYAIGVAAGFAIGRLMYDRKQLKIIEREVFLMDYVQRHPEDFPELVPKKYKEVMEPWYPIRG</sequence>
<dbReference type="PANTHER" id="PTHR13099:SF0">
    <property type="entry name" value="NADH DEHYDROGENASE [UBIQUINONE] 1 SUBUNIT C2-RELATED"/>
    <property type="match status" value="1"/>
</dbReference>
<keyword evidence="5 11" id="KW-0812">Transmembrane</keyword>
<name>A0AAD9NBW8_RIDPI</name>
<protein>
    <recommendedName>
        <fullName evidence="14">NADH dehydrogenase [ubiquinone] 1 subunit C2</fullName>
    </recommendedName>
</protein>